<organism evidence="7">
    <name type="scientific">Schistocephalus solidus</name>
    <name type="common">Tapeworm</name>
    <dbReference type="NCBI Taxonomy" id="70667"/>
    <lineage>
        <taxon>Eukaryota</taxon>
        <taxon>Metazoa</taxon>
        <taxon>Spiralia</taxon>
        <taxon>Lophotrochozoa</taxon>
        <taxon>Platyhelminthes</taxon>
        <taxon>Cestoda</taxon>
        <taxon>Eucestoda</taxon>
        <taxon>Diphyllobothriidea</taxon>
        <taxon>Diphyllobothriidae</taxon>
        <taxon>Schistocephalus</taxon>
    </lineage>
</organism>
<dbReference type="InterPro" id="IPR050305">
    <property type="entry name" value="Small_GTPase_Rab"/>
</dbReference>
<dbReference type="STRING" id="70667.A0A183SYY3"/>
<keyword evidence="4" id="KW-0636">Prenylation</keyword>
<dbReference type="AlphaFoldDB" id="A0A183SYY3"/>
<gene>
    <name evidence="5" type="ORF">SSLN_LOCUS9431</name>
</gene>
<dbReference type="PROSITE" id="PS51419">
    <property type="entry name" value="RAB"/>
    <property type="match status" value="1"/>
</dbReference>
<evidence type="ECO:0000256" key="3">
    <source>
        <dbReference type="ARBA" id="ARBA00023134"/>
    </source>
</evidence>
<keyword evidence="6" id="KW-1185">Reference proteome</keyword>
<dbReference type="SMART" id="SM00173">
    <property type="entry name" value="RAS"/>
    <property type="match status" value="1"/>
</dbReference>
<dbReference type="GO" id="GO:0005525">
    <property type="term" value="F:GTP binding"/>
    <property type="evidence" value="ECO:0007669"/>
    <property type="project" value="UniProtKB-KW"/>
</dbReference>
<dbReference type="SMART" id="SM00175">
    <property type="entry name" value="RAB"/>
    <property type="match status" value="1"/>
</dbReference>
<evidence type="ECO:0000313" key="7">
    <source>
        <dbReference type="WBParaSite" id="SSLN_0000979101-mRNA-1"/>
    </source>
</evidence>
<evidence type="ECO:0000256" key="2">
    <source>
        <dbReference type="ARBA" id="ARBA00022741"/>
    </source>
</evidence>
<dbReference type="EMBL" id="UYSU01035237">
    <property type="protein sequence ID" value="VDL95816.1"/>
    <property type="molecule type" value="Genomic_DNA"/>
</dbReference>
<dbReference type="Pfam" id="PF00071">
    <property type="entry name" value="Ras"/>
    <property type="match status" value="1"/>
</dbReference>
<dbReference type="SUPFAM" id="SSF52540">
    <property type="entry name" value="P-loop containing nucleoside triphosphate hydrolases"/>
    <property type="match status" value="1"/>
</dbReference>
<reference evidence="7" key="1">
    <citation type="submission" date="2016-06" db="UniProtKB">
        <authorList>
            <consortium name="WormBaseParasite"/>
        </authorList>
    </citation>
    <scope>IDENTIFICATION</scope>
</reference>
<sequence length="163" mass="18453">MFRRRQSALRPFINPACCFISPLRFRSLCTVFLRDSMGFLLVFDLTNEKSLLSCREWMNMLCQHAYCDRPDVVLVGNKSDKVDERVISAAAAQDLADDLNVPYIETSALDGTNVSKAVDMLLDLVMKRIEASVTKSRIHKACLDERGTVKLDNKQKQEKTCAC</sequence>
<dbReference type="GO" id="GO:0003924">
    <property type="term" value="F:GTPase activity"/>
    <property type="evidence" value="ECO:0007669"/>
    <property type="project" value="InterPro"/>
</dbReference>
<evidence type="ECO:0000256" key="4">
    <source>
        <dbReference type="ARBA" id="ARBA00023289"/>
    </source>
</evidence>
<accession>A0A183SYY3</accession>
<proteinExistence type="inferred from homology"/>
<dbReference type="PRINTS" id="PR00449">
    <property type="entry name" value="RASTRNSFRMNG"/>
</dbReference>
<dbReference type="Gene3D" id="3.40.50.300">
    <property type="entry name" value="P-loop containing nucleotide triphosphate hydrolases"/>
    <property type="match status" value="1"/>
</dbReference>
<dbReference type="InterPro" id="IPR001806">
    <property type="entry name" value="Small_GTPase"/>
</dbReference>
<dbReference type="PROSITE" id="PS51421">
    <property type="entry name" value="RAS"/>
    <property type="match status" value="1"/>
</dbReference>
<protein>
    <submittedName>
        <fullName evidence="7">Ras family protein</fullName>
    </submittedName>
</protein>
<dbReference type="OrthoDB" id="9989112at2759"/>
<keyword evidence="3" id="KW-0342">GTP-binding</keyword>
<evidence type="ECO:0000313" key="6">
    <source>
        <dbReference type="Proteomes" id="UP000275846"/>
    </source>
</evidence>
<evidence type="ECO:0000313" key="5">
    <source>
        <dbReference type="EMBL" id="VDL95816.1"/>
    </source>
</evidence>
<dbReference type="PANTHER" id="PTHR47980">
    <property type="entry name" value="LD44762P"/>
    <property type="match status" value="1"/>
</dbReference>
<reference evidence="5 6" key="2">
    <citation type="submission" date="2018-11" db="EMBL/GenBank/DDBJ databases">
        <authorList>
            <consortium name="Pathogen Informatics"/>
        </authorList>
    </citation>
    <scope>NUCLEOTIDE SEQUENCE [LARGE SCALE GENOMIC DNA]</scope>
    <source>
        <strain evidence="5 6">NST_G2</strain>
    </source>
</reference>
<comment type="similarity">
    <text evidence="1">Belongs to the small GTPase superfamily. Rab family.</text>
</comment>
<keyword evidence="2" id="KW-0547">Nucleotide-binding</keyword>
<keyword evidence="4" id="KW-0449">Lipoprotein</keyword>
<dbReference type="InterPro" id="IPR027417">
    <property type="entry name" value="P-loop_NTPase"/>
</dbReference>
<dbReference type="Proteomes" id="UP000275846">
    <property type="component" value="Unassembled WGS sequence"/>
</dbReference>
<name>A0A183SYY3_SCHSO</name>
<dbReference type="WBParaSite" id="SSLN_0000979101-mRNA-1">
    <property type="protein sequence ID" value="SSLN_0000979101-mRNA-1"/>
    <property type="gene ID" value="SSLN_0000979101"/>
</dbReference>
<evidence type="ECO:0000256" key="1">
    <source>
        <dbReference type="ARBA" id="ARBA00006270"/>
    </source>
</evidence>